<comment type="similarity">
    <text evidence="5">Belongs to the UbiX/PAD1 family.</text>
</comment>
<comment type="caution">
    <text evidence="7">The sequence shown here is derived from an EMBL/GenBank/DDBJ whole genome shotgun (WGS) entry which is preliminary data.</text>
</comment>
<comment type="function">
    <text evidence="5">Flavin prenyltransferase that catalyzes the synthesis of the prenylated FMN cofactor (prenyl-FMN) for 4-hydroxy-3-polyprenylbenzoic acid decarboxylase UbiD. The prenyltransferase is metal-independent and links a dimethylallyl moiety from dimethylallyl monophosphate (DMAP) to the flavin N5 and C6 atoms of FMN.</text>
</comment>
<proteinExistence type="inferred from homology"/>
<keyword evidence="3 5" id="KW-0288">FMN</keyword>
<evidence type="ECO:0000313" key="7">
    <source>
        <dbReference type="EMBL" id="MFC5628322.1"/>
    </source>
</evidence>
<reference evidence="8" key="1">
    <citation type="journal article" date="2019" name="Int. J. Syst. Evol. Microbiol.">
        <title>The Global Catalogue of Microorganisms (GCM) 10K type strain sequencing project: providing services to taxonomists for standard genome sequencing and annotation.</title>
        <authorList>
            <consortium name="The Broad Institute Genomics Platform"/>
            <consortium name="The Broad Institute Genome Sequencing Center for Infectious Disease"/>
            <person name="Wu L."/>
            <person name="Ma J."/>
        </authorList>
    </citation>
    <scope>NUCLEOTIDE SEQUENCE [LARGE SCALE GENOMIC DNA]</scope>
    <source>
        <strain evidence="8">CGMCC 1.15790</strain>
    </source>
</reference>
<dbReference type="RefSeq" id="WP_270897583.1">
    <property type="nucleotide sequence ID" value="NZ_JBHSPF010000018.1"/>
</dbReference>
<feature type="binding site" evidence="5">
    <location>
        <position position="167"/>
    </location>
    <ligand>
        <name>dimethylallyl phosphate</name>
        <dbReference type="ChEBI" id="CHEBI:88052"/>
    </ligand>
</feature>
<dbReference type="PANTHER" id="PTHR43374">
    <property type="entry name" value="FLAVIN PRENYLTRANSFERASE"/>
    <property type="match status" value="1"/>
</dbReference>
<keyword evidence="4 5" id="KW-0808">Transferase</keyword>
<evidence type="ECO:0000256" key="1">
    <source>
        <dbReference type="ARBA" id="ARBA00022602"/>
    </source>
</evidence>
<dbReference type="Gene3D" id="3.40.50.1950">
    <property type="entry name" value="Flavin prenyltransferase-like"/>
    <property type="match status" value="1"/>
</dbReference>
<protein>
    <recommendedName>
        <fullName evidence="5">Flavin prenyltransferase UbiX</fullName>
        <ecNumber evidence="5">2.5.1.129</ecNumber>
    </recommendedName>
</protein>
<dbReference type="EC" id="2.5.1.129" evidence="5"/>
<evidence type="ECO:0000256" key="4">
    <source>
        <dbReference type="ARBA" id="ARBA00022679"/>
    </source>
</evidence>
<evidence type="ECO:0000259" key="6">
    <source>
        <dbReference type="Pfam" id="PF02441"/>
    </source>
</evidence>
<dbReference type="Pfam" id="PF02441">
    <property type="entry name" value="Flavoprotein"/>
    <property type="match status" value="1"/>
</dbReference>
<comment type="caution">
    <text evidence="5">Lacks conserved residue(s) required for the propagation of feature annotation.</text>
</comment>
<dbReference type="EMBL" id="JBHSPF010000018">
    <property type="protein sequence ID" value="MFC5628322.1"/>
    <property type="molecule type" value="Genomic_DNA"/>
</dbReference>
<evidence type="ECO:0000256" key="5">
    <source>
        <dbReference type="HAMAP-Rule" id="MF_01984"/>
    </source>
</evidence>
<organism evidence="7 8">
    <name type="scientific">Aliibacillus thermotolerans</name>
    <dbReference type="NCBI Taxonomy" id="1834418"/>
    <lineage>
        <taxon>Bacteria</taxon>
        <taxon>Bacillati</taxon>
        <taxon>Bacillota</taxon>
        <taxon>Bacilli</taxon>
        <taxon>Bacillales</taxon>
        <taxon>Bacillaceae</taxon>
        <taxon>Aliibacillus</taxon>
    </lineage>
</organism>
<evidence type="ECO:0000256" key="3">
    <source>
        <dbReference type="ARBA" id="ARBA00022643"/>
    </source>
</evidence>
<evidence type="ECO:0000313" key="8">
    <source>
        <dbReference type="Proteomes" id="UP001596143"/>
    </source>
</evidence>
<dbReference type="NCBIfam" id="NF004685">
    <property type="entry name" value="PRK06029.1"/>
    <property type="match status" value="1"/>
</dbReference>
<dbReference type="SUPFAM" id="SSF52507">
    <property type="entry name" value="Homo-oligomeric flavin-containing Cys decarboxylases, HFCD"/>
    <property type="match status" value="1"/>
</dbReference>
<evidence type="ECO:0000256" key="2">
    <source>
        <dbReference type="ARBA" id="ARBA00022630"/>
    </source>
</evidence>
<dbReference type="InterPro" id="IPR036551">
    <property type="entry name" value="Flavin_trans-like"/>
</dbReference>
<name>A0ABW0U6C6_9BACI</name>
<sequence length="202" mass="22374">MTKRKIFTVAITGASGAVYAVRLVQELTQGGHHIHLLMSEASWQVFRDELLLDIKDRNQCLEDLFSLSSPDVSIDVHDLQDFQAPVASGSYQMDAMVVIPCSMGTLSKIANGNSGNLLERAADVQLKEKRDLILVPRETPLHGGHLENMLKAERNGAQIVPAMPGFYHLPETKEDLIDFVVGKVLDALGIEHSLFRRWGEEA</sequence>
<feature type="binding site" evidence="5">
    <location>
        <position position="183"/>
    </location>
    <ligand>
        <name>dimethylallyl phosphate</name>
        <dbReference type="ChEBI" id="CHEBI:88052"/>
    </ligand>
</feature>
<feature type="binding site" evidence="5">
    <location>
        <position position="137"/>
    </location>
    <ligand>
        <name>FMN</name>
        <dbReference type="ChEBI" id="CHEBI:58210"/>
    </ligand>
</feature>
<feature type="binding site" evidence="5">
    <location>
        <position position="39"/>
    </location>
    <ligand>
        <name>FMN</name>
        <dbReference type="ChEBI" id="CHEBI:58210"/>
    </ligand>
</feature>
<dbReference type="PANTHER" id="PTHR43374:SF1">
    <property type="entry name" value="FLAVIN PRENYLTRANSFERASE PAD1, MITOCHONDRIAL"/>
    <property type="match status" value="1"/>
</dbReference>
<feature type="domain" description="Flavoprotein" evidence="6">
    <location>
        <begin position="7"/>
        <end position="188"/>
    </location>
</feature>
<feature type="binding site" evidence="5">
    <location>
        <begin position="102"/>
        <end position="105"/>
    </location>
    <ligand>
        <name>FMN</name>
        <dbReference type="ChEBI" id="CHEBI:58210"/>
    </ligand>
</feature>
<dbReference type="InterPro" id="IPR004507">
    <property type="entry name" value="UbiX-like"/>
</dbReference>
<accession>A0ABW0U6C6</accession>
<keyword evidence="2 5" id="KW-0285">Flavoprotein</keyword>
<gene>
    <name evidence="5" type="primary">ubiX</name>
    <name evidence="7" type="ORF">ACFPTR_05350</name>
</gene>
<keyword evidence="1 5" id="KW-0637">Prenyltransferase</keyword>
<dbReference type="InterPro" id="IPR003382">
    <property type="entry name" value="Flavoprotein"/>
</dbReference>
<dbReference type="NCBIfam" id="TIGR00421">
    <property type="entry name" value="ubiX_pad"/>
    <property type="match status" value="1"/>
</dbReference>
<comment type="catalytic activity">
    <reaction evidence="5">
        <text>dimethylallyl phosphate + FMNH2 = prenylated FMNH2 + phosphate</text>
        <dbReference type="Rhea" id="RHEA:37743"/>
        <dbReference type="ChEBI" id="CHEBI:43474"/>
        <dbReference type="ChEBI" id="CHEBI:57618"/>
        <dbReference type="ChEBI" id="CHEBI:87467"/>
        <dbReference type="ChEBI" id="CHEBI:88052"/>
        <dbReference type="EC" id="2.5.1.129"/>
    </reaction>
</comment>
<feature type="binding site" evidence="5">
    <location>
        <begin position="13"/>
        <end position="15"/>
    </location>
    <ligand>
        <name>FMN</name>
        <dbReference type="ChEBI" id="CHEBI:58210"/>
    </ligand>
</feature>
<keyword evidence="8" id="KW-1185">Reference proteome</keyword>
<dbReference type="HAMAP" id="MF_01984">
    <property type="entry name" value="ubiX_pad"/>
    <property type="match status" value="1"/>
</dbReference>
<dbReference type="Proteomes" id="UP001596143">
    <property type="component" value="Unassembled WGS sequence"/>
</dbReference>